<name>A0A2G2XMD2_CAPBA</name>
<dbReference type="Gene3D" id="2.40.330.10">
    <property type="entry name" value="DNA-binding pseudobarrel domain"/>
    <property type="match status" value="1"/>
</dbReference>
<dbReference type="AlphaFoldDB" id="A0A2G2XMD2"/>
<dbReference type="CDD" id="cd10017">
    <property type="entry name" value="B3_DNA"/>
    <property type="match status" value="1"/>
</dbReference>
<gene>
    <name evidence="6" type="ORF">CQW23_01010</name>
</gene>
<dbReference type="GO" id="GO:0005634">
    <property type="term" value="C:nucleus"/>
    <property type="evidence" value="ECO:0007669"/>
    <property type="project" value="UniProtKB-SubCell"/>
</dbReference>
<dbReference type="InterPro" id="IPR015300">
    <property type="entry name" value="DNA-bd_pseudobarrel_sf"/>
</dbReference>
<evidence type="ECO:0000313" key="7">
    <source>
        <dbReference type="Proteomes" id="UP000224567"/>
    </source>
</evidence>
<accession>A0A2G2XMD2</accession>
<keyword evidence="4" id="KW-0804">Transcription</keyword>
<keyword evidence="3" id="KW-0238">DNA-binding</keyword>
<reference evidence="7" key="2">
    <citation type="journal article" date="2017" name="J. Anim. Genet.">
        <title>Multiple reference genome sequences of hot pepper reveal the massive evolution of plant disease resistance genes by retroduplication.</title>
        <authorList>
            <person name="Kim S."/>
            <person name="Park J."/>
            <person name="Yeom S.-I."/>
            <person name="Kim Y.-M."/>
            <person name="Seo E."/>
            <person name="Kim K.-T."/>
            <person name="Kim M.-S."/>
            <person name="Lee J.M."/>
            <person name="Cheong K."/>
            <person name="Shin H.-S."/>
            <person name="Kim S.-B."/>
            <person name="Han K."/>
            <person name="Lee J."/>
            <person name="Park M."/>
            <person name="Lee H.-A."/>
            <person name="Lee H.-Y."/>
            <person name="Lee Y."/>
            <person name="Oh S."/>
            <person name="Lee J.H."/>
            <person name="Choi E."/>
            <person name="Choi E."/>
            <person name="Lee S.E."/>
            <person name="Jeon J."/>
            <person name="Kim H."/>
            <person name="Choi G."/>
            <person name="Song H."/>
            <person name="Lee J."/>
            <person name="Lee S.-C."/>
            <person name="Kwon J.-K."/>
            <person name="Lee H.-Y."/>
            <person name="Koo N."/>
            <person name="Hong Y."/>
            <person name="Kim R.W."/>
            <person name="Kang W.-H."/>
            <person name="Huh J.H."/>
            <person name="Kang B.-C."/>
            <person name="Yang T.-J."/>
            <person name="Lee Y.-H."/>
            <person name="Bennetzen J.L."/>
            <person name="Choi D."/>
        </authorList>
    </citation>
    <scope>NUCLEOTIDE SEQUENCE [LARGE SCALE GENOMIC DNA]</scope>
    <source>
        <strain evidence="7">cv. PBC81</strain>
    </source>
</reference>
<dbReference type="PANTHER" id="PTHR34269">
    <property type="entry name" value="TRANSCRIPTION FACTOR B3-DOMAIN FAMILY-RELATED"/>
    <property type="match status" value="1"/>
</dbReference>
<sequence length="377" mass="41859">MVKQKDFLVVDEEAAVVEEGEVPEAFQFLCSSFTLLTFSGYSMGYAADTVLVGEFPVLSLSLPSSEDNISVIDAQPISYSLPRHSSSSTTTCDSGEDGNSPFFCLSLFSEVTQKIPSKPTLSLFPQVSGNTSKPTLSFFPQNSKSPLSLFPQFSENLAASKPIGKNTPTTTNTLSSPSIDLCLSLPYTPDTTITTLHRSVGSSQHSSAKRSLFRETGDDQFVPAKKIKVRKHSTPNNPKRPQAVVPVAAAAGEGEEEGHWIVKPLTKSDVNGASRLLLGRQDVKNYVLPFMKEEEQAVICNELRGVDVKVYDMDTQTEHILNLRKWATNSFQLVKAWTSEFVKRRSLKEDDVIWIRWDINNYRFCFRVHMRNGVFAV</sequence>
<proteinExistence type="predicted"/>
<dbReference type="Proteomes" id="UP000224567">
    <property type="component" value="Unassembled WGS sequence"/>
</dbReference>
<dbReference type="InterPro" id="IPR003340">
    <property type="entry name" value="B3_DNA-bd"/>
</dbReference>
<dbReference type="OrthoDB" id="1305332at2759"/>
<dbReference type="PANTHER" id="PTHR34269:SF11">
    <property type="entry name" value="B3 DOMAIN PROTEIN"/>
    <property type="match status" value="1"/>
</dbReference>
<keyword evidence="5" id="KW-0539">Nucleus</keyword>
<evidence type="ECO:0000256" key="1">
    <source>
        <dbReference type="ARBA" id="ARBA00004123"/>
    </source>
</evidence>
<evidence type="ECO:0000256" key="3">
    <source>
        <dbReference type="ARBA" id="ARBA00023125"/>
    </source>
</evidence>
<comment type="caution">
    <text evidence="6">The sequence shown here is derived from an EMBL/GenBank/DDBJ whole genome shotgun (WGS) entry which is preliminary data.</text>
</comment>
<evidence type="ECO:0000313" key="6">
    <source>
        <dbReference type="EMBL" id="PHT58647.1"/>
    </source>
</evidence>
<keyword evidence="7" id="KW-1185">Reference proteome</keyword>
<evidence type="ECO:0000256" key="5">
    <source>
        <dbReference type="ARBA" id="ARBA00023242"/>
    </source>
</evidence>
<dbReference type="InterPro" id="IPR051442">
    <property type="entry name" value="B3_domain"/>
</dbReference>
<protein>
    <recommendedName>
        <fullName evidence="8">TF-B3 domain-containing protein</fullName>
    </recommendedName>
</protein>
<dbReference type="GO" id="GO:0003677">
    <property type="term" value="F:DNA binding"/>
    <property type="evidence" value="ECO:0007669"/>
    <property type="project" value="UniProtKB-KW"/>
</dbReference>
<organism evidence="6 7">
    <name type="scientific">Capsicum baccatum</name>
    <name type="common">Peruvian pepper</name>
    <dbReference type="NCBI Taxonomy" id="33114"/>
    <lineage>
        <taxon>Eukaryota</taxon>
        <taxon>Viridiplantae</taxon>
        <taxon>Streptophyta</taxon>
        <taxon>Embryophyta</taxon>
        <taxon>Tracheophyta</taxon>
        <taxon>Spermatophyta</taxon>
        <taxon>Magnoliopsida</taxon>
        <taxon>eudicotyledons</taxon>
        <taxon>Gunneridae</taxon>
        <taxon>Pentapetalae</taxon>
        <taxon>asterids</taxon>
        <taxon>lamiids</taxon>
        <taxon>Solanales</taxon>
        <taxon>Solanaceae</taxon>
        <taxon>Solanoideae</taxon>
        <taxon>Capsiceae</taxon>
        <taxon>Capsicum</taxon>
    </lineage>
</organism>
<evidence type="ECO:0008006" key="8">
    <source>
        <dbReference type="Google" id="ProtNLM"/>
    </source>
</evidence>
<dbReference type="EMBL" id="MLFT02000001">
    <property type="protein sequence ID" value="PHT58647.1"/>
    <property type="molecule type" value="Genomic_DNA"/>
</dbReference>
<comment type="subcellular location">
    <subcellularLocation>
        <location evidence="1">Nucleus</location>
    </subcellularLocation>
</comment>
<keyword evidence="2" id="KW-0805">Transcription regulation</keyword>
<dbReference type="SUPFAM" id="SSF101936">
    <property type="entry name" value="DNA-binding pseudobarrel domain"/>
    <property type="match status" value="1"/>
</dbReference>
<evidence type="ECO:0000256" key="4">
    <source>
        <dbReference type="ARBA" id="ARBA00023163"/>
    </source>
</evidence>
<reference evidence="6 7" key="1">
    <citation type="journal article" date="2017" name="Genome Biol.">
        <title>New reference genome sequences of hot pepper reveal the massive evolution of plant disease-resistance genes by retroduplication.</title>
        <authorList>
            <person name="Kim S."/>
            <person name="Park J."/>
            <person name="Yeom S.I."/>
            <person name="Kim Y.M."/>
            <person name="Seo E."/>
            <person name="Kim K.T."/>
            <person name="Kim M.S."/>
            <person name="Lee J.M."/>
            <person name="Cheong K."/>
            <person name="Shin H.S."/>
            <person name="Kim S.B."/>
            <person name="Han K."/>
            <person name="Lee J."/>
            <person name="Park M."/>
            <person name="Lee H.A."/>
            <person name="Lee H.Y."/>
            <person name="Lee Y."/>
            <person name="Oh S."/>
            <person name="Lee J.H."/>
            <person name="Choi E."/>
            <person name="Choi E."/>
            <person name="Lee S.E."/>
            <person name="Jeon J."/>
            <person name="Kim H."/>
            <person name="Choi G."/>
            <person name="Song H."/>
            <person name="Lee J."/>
            <person name="Lee S.C."/>
            <person name="Kwon J.K."/>
            <person name="Lee H.Y."/>
            <person name="Koo N."/>
            <person name="Hong Y."/>
            <person name="Kim R.W."/>
            <person name="Kang W.H."/>
            <person name="Huh J.H."/>
            <person name="Kang B.C."/>
            <person name="Yang T.J."/>
            <person name="Lee Y.H."/>
            <person name="Bennetzen J.L."/>
            <person name="Choi D."/>
        </authorList>
    </citation>
    <scope>NUCLEOTIDE SEQUENCE [LARGE SCALE GENOMIC DNA]</scope>
    <source>
        <strain evidence="7">cv. PBC81</strain>
    </source>
</reference>
<evidence type="ECO:0000256" key="2">
    <source>
        <dbReference type="ARBA" id="ARBA00023015"/>
    </source>
</evidence>